<proteinExistence type="predicted"/>
<evidence type="ECO:0000256" key="1">
    <source>
        <dbReference type="SAM" id="Phobius"/>
    </source>
</evidence>
<comment type="caution">
    <text evidence="2">The sequence shown here is derived from an EMBL/GenBank/DDBJ whole genome shotgun (WGS) entry which is preliminary data.</text>
</comment>
<sequence>MNIKQLLESQHQVCLAHVRRIPYTSLKAFIAMTLSALIIAFFIDTAPRYTTHDSQTAVILAATPFVFIPLVLLQSFFQRSVRYNSDVFITRKGVSFPDLTAEKDAFVAYENLKQITVYYLPLTPLFKFGPKIKTHICITDQQNNSNGLHVINMDNVGSLITFLQARGVTIQYRLARWPLVYILMFPVFFSLAWFL</sequence>
<reference evidence="2" key="1">
    <citation type="journal article" date="2014" name="Int. J. Syst. Evol. Microbiol.">
        <title>Complete genome sequence of Corynebacterium casei LMG S-19264T (=DSM 44701T), isolated from a smear-ripened cheese.</title>
        <authorList>
            <consortium name="US DOE Joint Genome Institute (JGI-PGF)"/>
            <person name="Walter F."/>
            <person name="Albersmeier A."/>
            <person name="Kalinowski J."/>
            <person name="Ruckert C."/>
        </authorList>
    </citation>
    <scope>NUCLEOTIDE SEQUENCE</scope>
    <source>
        <strain evidence="2">KCTC 42731</strain>
    </source>
</reference>
<feature type="transmembrane region" description="Helical" evidence="1">
    <location>
        <begin position="55"/>
        <end position="73"/>
    </location>
</feature>
<keyword evidence="3" id="KW-1185">Reference proteome</keyword>
<dbReference type="Proteomes" id="UP000623842">
    <property type="component" value="Unassembled WGS sequence"/>
</dbReference>
<organism evidence="2 3">
    <name type="scientific">Thalassotalea marina</name>
    <dbReference type="NCBI Taxonomy" id="1673741"/>
    <lineage>
        <taxon>Bacteria</taxon>
        <taxon>Pseudomonadati</taxon>
        <taxon>Pseudomonadota</taxon>
        <taxon>Gammaproteobacteria</taxon>
        <taxon>Alteromonadales</taxon>
        <taxon>Colwelliaceae</taxon>
        <taxon>Thalassotalea</taxon>
    </lineage>
</organism>
<name>A0A919BL74_9GAMM</name>
<keyword evidence="1" id="KW-1133">Transmembrane helix</keyword>
<dbReference type="EMBL" id="BNCK01000005">
    <property type="protein sequence ID" value="GHF94779.1"/>
    <property type="molecule type" value="Genomic_DNA"/>
</dbReference>
<reference evidence="2" key="2">
    <citation type="submission" date="2020-09" db="EMBL/GenBank/DDBJ databases">
        <authorList>
            <person name="Sun Q."/>
            <person name="Kim S."/>
        </authorList>
    </citation>
    <scope>NUCLEOTIDE SEQUENCE</scope>
    <source>
        <strain evidence="2">KCTC 42731</strain>
    </source>
</reference>
<feature type="transmembrane region" description="Helical" evidence="1">
    <location>
        <begin position="21"/>
        <end position="43"/>
    </location>
</feature>
<protein>
    <submittedName>
        <fullName evidence="2">Uncharacterized protein</fullName>
    </submittedName>
</protein>
<feature type="transmembrane region" description="Helical" evidence="1">
    <location>
        <begin position="174"/>
        <end position="194"/>
    </location>
</feature>
<evidence type="ECO:0000313" key="2">
    <source>
        <dbReference type="EMBL" id="GHF94779.1"/>
    </source>
</evidence>
<evidence type="ECO:0000313" key="3">
    <source>
        <dbReference type="Proteomes" id="UP000623842"/>
    </source>
</evidence>
<keyword evidence="1" id="KW-0472">Membrane</keyword>
<accession>A0A919BL74</accession>
<dbReference type="AlphaFoldDB" id="A0A919BL74"/>
<dbReference type="RefSeq" id="WP_189770804.1">
    <property type="nucleotide sequence ID" value="NZ_BNCK01000005.1"/>
</dbReference>
<keyword evidence="1" id="KW-0812">Transmembrane</keyword>
<gene>
    <name evidence="2" type="ORF">GCM10017161_23820</name>
</gene>